<dbReference type="GO" id="GO:0045333">
    <property type="term" value="P:cellular respiration"/>
    <property type="evidence" value="ECO:0007669"/>
    <property type="project" value="InterPro"/>
</dbReference>
<dbReference type="GO" id="GO:0048039">
    <property type="term" value="F:ubiquinone binding"/>
    <property type="evidence" value="ECO:0007669"/>
    <property type="project" value="InterPro"/>
</dbReference>
<dbReference type="Pfam" id="PF03364">
    <property type="entry name" value="Polyketide_cyc"/>
    <property type="match status" value="1"/>
</dbReference>
<dbReference type="PANTHER" id="PTHR12901">
    <property type="entry name" value="SPERM PROTEIN HOMOLOG"/>
    <property type="match status" value="1"/>
</dbReference>
<proteinExistence type="inferred from homology"/>
<dbReference type="InterPro" id="IPR044996">
    <property type="entry name" value="COQ10-like"/>
</dbReference>
<dbReference type="AlphaFoldDB" id="A0A316UZT7"/>
<dbReference type="OrthoDB" id="292693at2759"/>
<organism evidence="5 6">
    <name type="scientific">Jaminaea rosea</name>
    <dbReference type="NCBI Taxonomy" id="1569628"/>
    <lineage>
        <taxon>Eukaryota</taxon>
        <taxon>Fungi</taxon>
        <taxon>Dikarya</taxon>
        <taxon>Basidiomycota</taxon>
        <taxon>Ustilaginomycotina</taxon>
        <taxon>Exobasidiomycetes</taxon>
        <taxon>Microstromatales</taxon>
        <taxon>Microstromatales incertae sedis</taxon>
        <taxon>Jaminaea</taxon>
    </lineage>
</organism>
<evidence type="ECO:0000256" key="1">
    <source>
        <dbReference type="ARBA" id="ARBA00006885"/>
    </source>
</evidence>
<evidence type="ECO:0000256" key="2">
    <source>
        <dbReference type="ARBA" id="ARBA00011814"/>
    </source>
</evidence>
<dbReference type="GeneID" id="37027039"/>
<comment type="function">
    <text evidence="3">Required for the function of coenzyme Q in the respiratory chain. May serve as a chaperone or may be involved in the transport of Q6 from its site of synthesis to the catalytic sites of the respiratory complexes.</text>
</comment>
<evidence type="ECO:0000256" key="3">
    <source>
        <dbReference type="ARBA" id="ARBA00024947"/>
    </source>
</evidence>
<dbReference type="SUPFAM" id="SSF55961">
    <property type="entry name" value="Bet v1-like"/>
    <property type="match status" value="1"/>
</dbReference>
<gene>
    <name evidence="5" type="ORF">BDZ90DRAFT_229802</name>
</gene>
<accession>A0A316UZT7</accession>
<keyword evidence="6" id="KW-1185">Reference proteome</keyword>
<dbReference type="EMBL" id="KZ819662">
    <property type="protein sequence ID" value="PWN30806.1"/>
    <property type="molecule type" value="Genomic_DNA"/>
</dbReference>
<dbReference type="STRING" id="1569628.A0A316UZT7"/>
<comment type="subunit">
    <text evidence="2">Interacts with coenzyme Q.</text>
</comment>
<dbReference type="Gene3D" id="3.30.530.20">
    <property type="match status" value="1"/>
</dbReference>
<evidence type="ECO:0000313" key="6">
    <source>
        <dbReference type="Proteomes" id="UP000245884"/>
    </source>
</evidence>
<dbReference type="InterPro" id="IPR023393">
    <property type="entry name" value="START-like_dom_sf"/>
</dbReference>
<dbReference type="RefSeq" id="XP_025365418.1">
    <property type="nucleotide sequence ID" value="XM_025505216.1"/>
</dbReference>
<protein>
    <recommendedName>
        <fullName evidence="4">Coenzyme Q-binding protein COQ10 START domain-containing protein</fullName>
    </recommendedName>
</protein>
<dbReference type="PANTHER" id="PTHR12901:SF10">
    <property type="entry name" value="COENZYME Q-BINDING PROTEIN COQ10, MITOCHONDRIAL"/>
    <property type="match status" value="1"/>
</dbReference>
<name>A0A316UZT7_9BASI</name>
<comment type="similarity">
    <text evidence="1">Belongs to the COQ10 family.</text>
</comment>
<dbReference type="GO" id="GO:0005739">
    <property type="term" value="C:mitochondrion"/>
    <property type="evidence" value="ECO:0007669"/>
    <property type="project" value="TreeGrafter"/>
</dbReference>
<reference evidence="5 6" key="1">
    <citation type="journal article" date="2018" name="Mol. Biol. Evol.">
        <title>Broad Genomic Sampling Reveals a Smut Pathogenic Ancestry of the Fungal Clade Ustilaginomycotina.</title>
        <authorList>
            <person name="Kijpornyongpan T."/>
            <person name="Mondo S.J."/>
            <person name="Barry K."/>
            <person name="Sandor L."/>
            <person name="Lee J."/>
            <person name="Lipzen A."/>
            <person name="Pangilinan J."/>
            <person name="LaButti K."/>
            <person name="Hainaut M."/>
            <person name="Henrissat B."/>
            <person name="Grigoriev I.V."/>
            <person name="Spatafora J.W."/>
            <person name="Aime M.C."/>
        </authorList>
    </citation>
    <scope>NUCLEOTIDE SEQUENCE [LARGE SCALE GENOMIC DNA]</scope>
    <source>
        <strain evidence="5 6">MCA 5214</strain>
    </source>
</reference>
<dbReference type="InterPro" id="IPR005031">
    <property type="entry name" value="COQ10_START"/>
</dbReference>
<dbReference type="CDD" id="cd07813">
    <property type="entry name" value="COQ10p_like"/>
    <property type="match status" value="1"/>
</dbReference>
<sequence>MMRSSSIKAATELVSISTRATSPIIAATRRQLPATGARSGGLSLRATRSMCSSRPRLFLNDLAKILGEAAPKGGPSSQPTRYTDSKVLNYTPTELYAIVSDVDSYSEFLPFCTESKVTGPAPKEEEPNAGATKRVHAELGVGFKSFRERYTSLVEMKEGEWVAATALPHHLFQHLSTRWNFVPCRTTPSSSSQSSTRIDFSLDYAFTSPIYNAVAGGIFAELSKKMMQSFEERAVELYGKR</sequence>
<dbReference type="Proteomes" id="UP000245884">
    <property type="component" value="Unassembled WGS sequence"/>
</dbReference>
<evidence type="ECO:0000313" key="5">
    <source>
        <dbReference type="EMBL" id="PWN30806.1"/>
    </source>
</evidence>
<feature type="domain" description="Coenzyme Q-binding protein COQ10 START" evidence="4">
    <location>
        <begin position="89"/>
        <end position="231"/>
    </location>
</feature>
<evidence type="ECO:0000259" key="4">
    <source>
        <dbReference type="Pfam" id="PF03364"/>
    </source>
</evidence>